<evidence type="ECO:0000313" key="2">
    <source>
        <dbReference type="Proteomes" id="UP000244080"/>
    </source>
</evidence>
<dbReference type="InterPro" id="IPR025935">
    <property type="entry name" value="AbiH"/>
</dbReference>
<proteinExistence type="predicted"/>
<sequence length="293" mass="33848">MTTLVIIGNGFDMQNGLPTSYCHFYDKYNNQLGEYFVYFPEFFDDQKWSSFEENLGVFDEDNFRENEAWQPSMDDMIESSKYVNGYNDEISQKTDELVGDIKSAFTTWIRSVDTKDSTRFMEFPKGFKFINFNYTSTLQDVYFVSDEDVLHIHGEARRDVIFGHGTGNGSQSSSMVLNDEPWFEEAHQTLASVTDKFHKPVHDILDEHRANLEGYGDVTKIIVIGHSINDIDIPYFECILSAYPNAVWRNWNHKDEENDGISSTHEKLLNIGVHVDKLYSLSSKNLVRAYPIS</sequence>
<evidence type="ECO:0008006" key="3">
    <source>
        <dbReference type="Google" id="ProtNLM"/>
    </source>
</evidence>
<dbReference type="Pfam" id="PF14253">
    <property type="entry name" value="AbiH"/>
    <property type="match status" value="1"/>
</dbReference>
<comment type="caution">
    <text evidence="1">The sequence shown here is derived from an EMBL/GenBank/DDBJ whole genome shotgun (WGS) entry which is preliminary data.</text>
</comment>
<dbReference type="Proteomes" id="UP000244080">
    <property type="component" value="Unassembled WGS sequence"/>
</dbReference>
<name>A0A2T5EH92_VIBSP</name>
<dbReference type="EMBL" id="PIGA01000015">
    <property type="protein sequence ID" value="PTP19236.1"/>
    <property type="molecule type" value="Genomic_DNA"/>
</dbReference>
<accession>A0A2T5EH92</accession>
<dbReference type="RefSeq" id="WP_029222108.1">
    <property type="nucleotide sequence ID" value="NZ_CAWNZY010000024.1"/>
</dbReference>
<dbReference type="AlphaFoldDB" id="A0A2T5EH92"/>
<gene>
    <name evidence="1" type="ORF">CWO36_11160</name>
</gene>
<reference evidence="1 2" key="1">
    <citation type="submission" date="2017-11" db="EMBL/GenBank/DDBJ databases">
        <title>Population delineation of vibrios coincides with oyster pathogenicity.</title>
        <authorList>
            <person name="Bruto M."/>
            <person name="Labreuche Y."/>
            <person name="James A."/>
            <person name="Piel D."/>
            <person name="Chenivesse S."/>
            <person name="Petton B."/>
            <person name="Polz M.F."/>
            <person name="Le Roux F."/>
        </authorList>
    </citation>
    <scope>NUCLEOTIDE SEQUENCE [LARGE SCALE GENOMIC DNA]</scope>
    <source>
        <strain evidence="1 2">1F_55</strain>
    </source>
</reference>
<evidence type="ECO:0000313" key="1">
    <source>
        <dbReference type="EMBL" id="PTP19236.1"/>
    </source>
</evidence>
<organism evidence="1 2">
    <name type="scientific">Vibrio splendidus</name>
    <dbReference type="NCBI Taxonomy" id="29497"/>
    <lineage>
        <taxon>Bacteria</taxon>
        <taxon>Pseudomonadati</taxon>
        <taxon>Pseudomonadota</taxon>
        <taxon>Gammaproteobacteria</taxon>
        <taxon>Vibrionales</taxon>
        <taxon>Vibrionaceae</taxon>
        <taxon>Vibrio</taxon>
    </lineage>
</organism>
<protein>
    <recommendedName>
        <fullName evidence="3">Bacteriophage abortive infection AbiH</fullName>
    </recommendedName>
</protein>